<proteinExistence type="predicted"/>
<evidence type="ECO:0000259" key="1">
    <source>
        <dbReference type="Pfam" id="PF00561"/>
    </source>
</evidence>
<keyword evidence="3" id="KW-1185">Reference proteome</keyword>
<dbReference type="Proteomes" id="UP001268819">
    <property type="component" value="Unassembled WGS sequence"/>
</dbReference>
<sequence length="308" mass="32648">MPERRARDVGQSRIEIAYERLGDPGTPPVLLVMGAGAQLVDWPDGFCRELVDRGVQVVRFDNRDAGRSTHFPDAPVPDFAAALAGDLSTASYALSDMAADAVGLLDVLGWGGAHVVGASLGGMIAQVLAIEHPGRVRSLTSMMSTTGEPGVGEADFSLFAELGPPPPEREAFVEWRVRTTRITASPVFTFDEAEVAERAGVVHDRGYDALGAQRQGLAAVATGDRTARLRSLDVPALVVHGTADRVIDLGGGHATADAVPDADLLLVNGMGHNLPRELWSELAERVVRLVERAEAASARHPADSRDGR</sequence>
<dbReference type="RefSeq" id="WP_310307387.1">
    <property type="nucleotide sequence ID" value="NZ_BAAAXB010000001.1"/>
</dbReference>
<dbReference type="PRINTS" id="PR00111">
    <property type="entry name" value="ABHYDROLASE"/>
</dbReference>
<dbReference type="PANTHER" id="PTHR43433">
    <property type="entry name" value="HYDROLASE, ALPHA/BETA FOLD FAMILY PROTEIN"/>
    <property type="match status" value="1"/>
</dbReference>
<accession>A0ABU1PW49</accession>
<dbReference type="Pfam" id="PF00561">
    <property type="entry name" value="Abhydrolase_1"/>
    <property type="match status" value="1"/>
</dbReference>
<protein>
    <submittedName>
        <fullName evidence="2">Pimeloyl-ACP methyl ester carboxylesterase</fullName>
    </submittedName>
</protein>
<gene>
    <name evidence="2" type="ORF">J2S66_002768</name>
</gene>
<name>A0ABU1PW49_9PSEU</name>
<organism evidence="2 3">
    <name type="scientific">Saccharothrix longispora</name>
    <dbReference type="NCBI Taxonomy" id="33920"/>
    <lineage>
        <taxon>Bacteria</taxon>
        <taxon>Bacillati</taxon>
        <taxon>Actinomycetota</taxon>
        <taxon>Actinomycetes</taxon>
        <taxon>Pseudonocardiales</taxon>
        <taxon>Pseudonocardiaceae</taxon>
        <taxon>Saccharothrix</taxon>
    </lineage>
</organism>
<dbReference type="SUPFAM" id="SSF53474">
    <property type="entry name" value="alpha/beta-Hydrolases"/>
    <property type="match status" value="1"/>
</dbReference>
<feature type="domain" description="AB hydrolase-1" evidence="1">
    <location>
        <begin position="27"/>
        <end position="157"/>
    </location>
</feature>
<dbReference type="InterPro" id="IPR000073">
    <property type="entry name" value="AB_hydrolase_1"/>
</dbReference>
<dbReference type="InterPro" id="IPR029058">
    <property type="entry name" value="AB_hydrolase_fold"/>
</dbReference>
<dbReference type="InterPro" id="IPR050471">
    <property type="entry name" value="AB_hydrolase"/>
</dbReference>
<dbReference type="Gene3D" id="3.40.50.1820">
    <property type="entry name" value="alpha/beta hydrolase"/>
    <property type="match status" value="1"/>
</dbReference>
<evidence type="ECO:0000313" key="2">
    <source>
        <dbReference type="EMBL" id="MDR6594384.1"/>
    </source>
</evidence>
<evidence type="ECO:0000313" key="3">
    <source>
        <dbReference type="Proteomes" id="UP001268819"/>
    </source>
</evidence>
<reference evidence="2 3" key="1">
    <citation type="submission" date="2023-07" db="EMBL/GenBank/DDBJ databases">
        <title>Sequencing the genomes of 1000 actinobacteria strains.</title>
        <authorList>
            <person name="Klenk H.-P."/>
        </authorList>
    </citation>
    <scope>NUCLEOTIDE SEQUENCE [LARGE SCALE GENOMIC DNA]</scope>
    <source>
        <strain evidence="2 3">DSM 43749</strain>
    </source>
</reference>
<dbReference type="PANTHER" id="PTHR43433:SF5">
    <property type="entry name" value="AB HYDROLASE-1 DOMAIN-CONTAINING PROTEIN"/>
    <property type="match status" value="1"/>
</dbReference>
<comment type="caution">
    <text evidence="2">The sequence shown here is derived from an EMBL/GenBank/DDBJ whole genome shotgun (WGS) entry which is preliminary data.</text>
</comment>
<dbReference type="EMBL" id="JAVDSG010000001">
    <property type="protein sequence ID" value="MDR6594384.1"/>
    <property type="molecule type" value="Genomic_DNA"/>
</dbReference>